<name>C6M8T3_NEISI</name>
<organism evidence="1 2">
    <name type="scientific">Neisseria sicca ATCC 29256</name>
    <dbReference type="NCBI Taxonomy" id="547045"/>
    <lineage>
        <taxon>Bacteria</taxon>
        <taxon>Pseudomonadati</taxon>
        <taxon>Pseudomonadota</taxon>
        <taxon>Betaproteobacteria</taxon>
        <taxon>Neisseriales</taxon>
        <taxon>Neisseriaceae</taxon>
        <taxon>Neisseria</taxon>
    </lineage>
</organism>
<dbReference type="EMBL" id="ACKO02000023">
    <property type="protein sequence ID" value="EET43268.1"/>
    <property type="molecule type" value="Genomic_DNA"/>
</dbReference>
<gene>
    <name evidence="1" type="ORF">NEISICOT_02958</name>
</gene>
<accession>C6M8T3</accession>
<proteinExistence type="predicted"/>
<sequence>MNSGFKPPKGRKVKRGGLSKKWLFVSRVSCDRRDTRRDVNITS</sequence>
<reference evidence="1" key="1">
    <citation type="submission" date="2009-07" db="EMBL/GenBank/DDBJ databases">
        <authorList>
            <person name="Weinstock G."/>
            <person name="Sodergren E."/>
            <person name="Clifton S."/>
            <person name="Fulton L."/>
            <person name="Fulton B."/>
            <person name="Courtney L."/>
            <person name="Fronick C."/>
            <person name="Harrison M."/>
            <person name="Strong C."/>
            <person name="Farmer C."/>
            <person name="Delahaunty K."/>
            <person name="Markovic C."/>
            <person name="Hall O."/>
            <person name="Minx P."/>
            <person name="Tomlinson C."/>
            <person name="Mitreva M."/>
            <person name="Nelson J."/>
            <person name="Hou S."/>
            <person name="Wollam A."/>
            <person name="Pepin K.H."/>
            <person name="Johnson M."/>
            <person name="Bhonagiri V."/>
            <person name="Nash W.E."/>
            <person name="Warren W."/>
            <person name="Chinwalla A."/>
            <person name="Mardis E.R."/>
            <person name="Wilson R.K."/>
        </authorList>
    </citation>
    <scope>NUCLEOTIDE SEQUENCE [LARGE SCALE GENOMIC DNA]</scope>
    <source>
        <strain evidence="1">ATCC 29256</strain>
    </source>
</reference>
<protein>
    <submittedName>
        <fullName evidence="1">Uncharacterized protein</fullName>
    </submittedName>
</protein>
<dbReference type="AlphaFoldDB" id="C6M8T3"/>
<evidence type="ECO:0000313" key="1">
    <source>
        <dbReference type="EMBL" id="EET43268.1"/>
    </source>
</evidence>
<dbReference type="Proteomes" id="UP000005365">
    <property type="component" value="Unassembled WGS sequence"/>
</dbReference>
<comment type="caution">
    <text evidence="1">The sequence shown here is derived from an EMBL/GenBank/DDBJ whole genome shotgun (WGS) entry which is preliminary data.</text>
</comment>
<keyword evidence="2" id="KW-1185">Reference proteome</keyword>
<evidence type="ECO:0000313" key="2">
    <source>
        <dbReference type="Proteomes" id="UP000005365"/>
    </source>
</evidence>